<proteinExistence type="inferred from homology"/>
<dbReference type="Proteomes" id="UP001281203">
    <property type="component" value="Unassembled WGS sequence"/>
</dbReference>
<name>A0ABU3X0S8_9EURY</name>
<evidence type="ECO:0000259" key="4">
    <source>
        <dbReference type="Pfam" id="PF00561"/>
    </source>
</evidence>
<dbReference type="EC" id="3.4.11.5" evidence="3"/>
<accession>A0ABU3X0S8</accession>
<reference evidence="5 6" key="1">
    <citation type="submission" date="2019-10" db="EMBL/GenBank/DDBJ databases">
        <title>Isolation and characterization of Methanoculleus sp. Wushi-C6 from a hot spring well.</title>
        <authorList>
            <person name="Chen S.-C."/>
            <person name="Lan Z.-H."/>
            <person name="You Y.-T."/>
            <person name="Lai M.-C."/>
        </authorList>
    </citation>
    <scope>NUCLEOTIDE SEQUENCE [LARGE SCALE GENOMIC DNA]</scope>
    <source>
        <strain evidence="5 6">Wushi-C6</strain>
    </source>
</reference>
<comment type="catalytic activity">
    <reaction evidence="3">
        <text>Release of N-terminal proline from a peptide.</text>
        <dbReference type="EC" id="3.4.11.5"/>
    </reaction>
</comment>
<comment type="caution">
    <text evidence="5">The sequence shown here is derived from an EMBL/GenBank/DDBJ whole genome shotgun (WGS) entry which is preliminary data.</text>
</comment>
<protein>
    <recommendedName>
        <fullName evidence="3">Proline iminopeptidase</fullName>
        <shortName evidence="3">PIP</shortName>
        <ecNumber evidence="3">3.4.11.5</ecNumber>
    </recommendedName>
    <alternativeName>
        <fullName evidence="3">Prolyl aminopeptidase</fullName>
    </alternativeName>
    <alternativeName>
        <fullName evidence="3">Tricorn protease-interacting factor F1</fullName>
    </alternativeName>
</protein>
<dbReference type="EMBL" id="WBKO01000001">
    <property type="protein sequence ID" value="MDV2481631.1"/>
    <property type="molecule type" value="Genomic_DNA"/>
</dbReference>
<dbReference type="PRINTS" id="PR00793">
    <property type="entry name" value="PROAMNOPTASE"/>
</dbReference>
<comment type="subunit">
    <text evidence="3">Part of the tricorn proteolytic complex.</text>
</comment>
<feature type="domain" description="AB hydrolase-1" evidence="4">
    <location>
        <begin position="62"/>
        <end position="308"/>
    </location>
</feature>
<comment type="function">
    <text evidence="3">Cleaves H-Pro-AMC as well as a wide spectrum of amino acid substrates and several peptide substrates without a proline at the N-terminus.</text>
</comment>
<dbReference type="GO" id="GO:0016787">
    <property type="term" value="F:hydrolase activity"/>
    <property type="evidence" value="ECO:0007669"/>
    <property type="project" value="UniProtKB-KW"/>
</dbReference>
<keyword evidence="6" id="KW-1185">Reference proteome</keyword>
<evidence type="ECO:0000256" key="1">
    <source>
        <dbReference type="ARBA" id="ARBA00010088"/>
    </source>
</evidence>
<dbReference type="InterPro" id="IPR029058">
    <property type="entry name" value="AB_hydrolase_fold"/>
</dbReference>
<dbReference type="InterPro" id="IPR002410">
    <property type="entry name" value="Peptidase_S33"/>
</dbReference>
<organism evidence="5 6">
    <name type="scientific">Methanoculleus caldifontis</name>
    <dbReference type="NCBI Taxonomy" id="2651577"/>
    <lineage>
        <taxon>Archaea</taxon>
        <taxon>Methanobacteriati</taxon>
        <taxon>Methanobacteriota</taxon>
        <taxon>Stenosarchaea group</taxon>
        <taxon>Methanomicrobia</taxon>
        <taxon>Methanomicrobiales</taxon>
        <taxon>Methanomicrobiaceae</taxon>
        <taxon>Methanoculleus</taxon>
    </lineage>
</organism>
<dbReference type="InterPro" id="IPR005945">
    <property type="entry name" value="Pro_imino_pep"/>
</dbReference>
<keyword evidence="3" id="KW-0031">Aminopeptidase</keyword>
<gene>
    <name evidence="5" type="ORF">F8E02_06340</name>
</gene>
<dbReference type="RefSeq" id="WP_317064652.1">
    <property type="nucleotide sequence ID" value="NZ_WBKO01000001.1"/>
</dbReference>
<dbReference type="PANTHER" id="PTHR43798">
    <property type="entry name" value="MONOACYLGLYCEROL LIPASE"/>
    <property type="match status" value="1"/>
</dbReference>
<dbReference type="PIRSF" id="PIRSF005539">
    <property type="entry name" value="Pept_S33_TRI_F1"/>
    <property type="match status" value="1"/>
</dbReference>
<dbReference type="SUPFAM" id="SSF53474">
    <property type="entry name" value="alpha/beta-Hydrolases"/>
    <property type="match status" value="1"/>
</dbReference>
<dbReference type="InterPro" id="IPR050266">
    <property type="entry name" value="AB_hydrolase_sf"/>
</dbReference>
<comment type="similarity">
    <text evidence="1 3">Belongs to the peptidase S33 family.</text>
</comment>
<evidence type="ECO:0000313" key="6">
    <source>
        <dbReference type="Proteomes" id="UP001281203"/>
    </source>
</evidence>
<dbReference type="NCBIfam" id="TIGR01250">
    <property type="entry name" value="pro_imino_pep_2"/>
    <property type="match status" value="1"/>
</dbReference>
<dbReference type="PANTHER" id="PTHR43798:SF31">
    <property type="entry name" value="AB HYDROLASE SUPERFAMILY PROTEIN YCLE"/>
    <property type="match status" value="1"/>
</dbReference>
<dbReference type="Pfam" id="PF00561">
    <property type="entry name" value="Abhydrolase_1"/>
    <property type="match status" value="1"/>
</dbReference>
<keyword evidence="3" id="KW-0645">Protease</keyword>
<sequence>MLLLFFTAAAALLALCITTDGTDDRSNVSITKSGGDTHEGYIDVTGGRVWFRVVGRSSAGTPLLVLHGGPGASHDYLEPLEALADERPVVFYDQLGCGNSDRPDDPSLLTVERYVAEVGEVRDALGLRRVHLLGQSWGGGLAAAYALSPESDGVESLILSAPLLDTGRWIADQQAYLAAFPEEIQETVRKAESTGNFDTPKYQEAMGAYYARHVCRLPAWPDCLNRTFEKLSLPVYLGMWGPSEFTCTGTLRTFNVTGRLADIPVPVLFTCGEHDEAPPATLAYFQSLVPGSELAVFEDASHEHHLEATDAYLAAVREFMRRIDAA</sequence>
<evidence type="ECO:0000313" key="5">
    <source>
        <dbReference type="EMBL" id="MDV2481631.1"/>
    </source>
</evidence>
<evidence type="ECO:0000256" key="3">
    <source>
        <dbReference type="PIRNR" id="PIRNR005539"/>
    </source>
</evidence>
<keyword evidence="2 3" id="KW-0378">Hydrolase</keyword>
<dbReference type="InterPro" id="IPR000073">
    <property type="entry name" value="AB_hydrolase_1"/>
</dbReference>
<evidence type="ECO:0000256" key="2">
    <source>
        <dbReference type="ARBA" id="ARBA00022801"/>
    </source>
</evidence>
<dbReference type="Gene3D" id="3.40.50.1820">
    <property type="entry name" value="alpha/beta hydrolase"/>
    <property type="match status" value="1"/>
</dbReference>